<protein>
    <submittedName>
        <fullName evidence="8">RNA polymerase sigma factor</fullName>
    </submittedName>
</protein>
<dbReference type="Proteomes" id="UP000636891">
    <property type="component" value="Unassembled WGS sequence"/>
</dbReference>
<dbReference type="PANTHER" id="PTHR43133">
    <property type="entry name" value="RNA POLYMERASE ECF-TYPE SIGMA FACTO"/>
    <property type="match status" value="1"/>
</dbReference>
<evidence type="ECO:0000256" key="2">
    <source>
        <dbReference type="ARBA" id="ARBA00023015"/>
    </source>
</evidence>
<organism evidence="8 9">
    <name type="scientific">Alistipes hominis</name>
    <dbReference type="NCBI Taxonomy" id="2763015"/>
    <lineage>
        <taxon>Bacteria</taxon>
        <taxon>Pseudomonadati</taxon>
        <taxon>Bacteroidota</taxon>
        <taxon>Bacteroidia</taxon>
        <taxon>Bacteroidales</taxon>
        <taxon>Rikenellaceae</taxon>
        <taxon>Alistipes</taxon>
    </lineage>
</organism>
<feature type="domain" description="RNA polymerase sigma factor 70 region 4 type 2" evidence="7">
    <location>
        <begin position="129"/>
        <end position="180"/>
    </location>
</feature>
<comment type="similarity">
    <text evidence="1">Belongs to the sigma-70 factor family. ECF subfamily.</text>
</comment>
<dbReference type="RefSeq" id="WP_101570722.1">
    <property type="nucleotide sequence ID" value="NZ_JACOOK010000001.1"/>
</dbReference>
<evidence type="ECO:0000259" key="7">
    <source>
        <dbReference type="Pfam" id="PF08281"/>
    </source>
</evidence>
<keyword evidence="9" id="KW-1185">Reference proteome</keyword>
<evidence type="ECO:0000256" key="1">
    <source>
        <dbReference type="ARBA" id="ARBA00010641"/>
    </source>
</evidence>
<dbReference type="Gene3D" id="1.10.1740.10">
    <property type="match status" value="1"/>
</dbReference>
<dbReference type="InterPro" id="IPR007627">
    <property type="entry name" value="RNA_pol_sigma70_r2"/>
</dbReference>
<dbReference type="SUPFAM" id="SSF88946">
    <property type="entry name" value="Sigma2 domain of RNA polymerase sigma factors"/>
    <property type="match status" value="1"/>
</dbReference>
<sequence length="190" mass="22513">MFFAQTHTREPDDDELLRRLRQTGQDSCFGTLYSRYIPLLYGVCLKYLQRQDLAEDAVMALFEELQPKIARYEIREFRTWIYSAAKNHCLQQLRKTKREIPHEPDARFMESAGITHLLDEPEAVSRNEPLKACLEELPEPQRISIRHFFFEEMSYADIAEATGWHLKSVKSYIQNGKRNLKICIEKRTER</sequence>
<evidence type="ECO:0000313" key="9">
    <source>
        <dbReference type="Proteomes" id="UP000636891"/>
    </source>
</evidence>
<keyword evidence="5" id="KW-0804">Transcription</keyword>
<dbReference type="InterPro" id="IPR014284">
    <property type="entry name" value="RNA_pol_sigma-70_dom"/>
</dbReference>
<dbReference type="EMBL" id="JACOOK010000001">
    <property type="protein sequence ID" value="MBC5615430.1"/>
    <property type="molecule type" value="Genomic_DNA"/>
</dbReference>
<evidence type="ECO:0000256" key="3">
    <source>
        <dbReference type="ARBA" id="ARBA00023082"/>
    </source>
</evidence>
<name>A0ABR7CJ85_9BACT</name>
<evidence type="ECO:0000256" key="5">
    <source>
        <dbReference type="ARBA" id="ARBA00023163"/>
    </source>
</evidence>
<dbReference type="InterPro" id="IPR013325">
    <property type="entry name" value="RNA_pol_sigma_r2"/>
</dbReference>
<dbReference type="NCBIfam" id="TIGR02937">
    <property type="entry name" value="sigma70-ECF"/>
    <property type="match status" value="1"/>
</dbReference>
<evidence type="ECO:0000256" key="4">
    <source>
        <dbReference type="ARBA" id="ARBA00023125"/>
    </source>
</evidence>
<evidence type="ECO:0000313" key="8">
    <source>
        <dbReference type="EMBL" id="MBC5615430.1"/>
    </source>
</evidence>
<keyword evidence="4" id="KW-0238">DNA-binding</keyword>
<gene>
    <name evidence="8" type="ORF">H8S08_00145</name>
</gene>
<dbReference type="Gene3D" id="1.10.10.10">
    <property type="entry name" value="Winged helix-like DNA-binding domain superfamily/Winged helix DNA-binding domain"/>
    <property type="match status" value="1"/>
</dbReference>
<dbReference type="InterPro" id="IPR039425">
    <property type="entry name" value="RNA_pol_sigma-70-like"/>
</dbReference>
<dbReference type="InterPro" id="IPR013324">
    <property type="entry name" value="RNA_pol_sigma_r3/r4-like"/>
</dbReference>
<evidence type="ECO:0000259" key="6">
    <source>
        <dbReference type="Pfam" id="PF04542"/>
    </source>
</evidence>
<keyword evidence="3" id="KW-0731">Sigma factor</keyword>
<dbReference type="PANTHER" id="PTHR43133:SF8">
    <property type="entry name" value="RNA POLYMERASE SIGMA FACTOR HI_1459-RELATED"/>
    <property type="match status" value="1"/>
</dbReference>
<dbReference type="InterPro" id="IPR036388">
    <property type="entry name" value="WH-like_DNA-bd_sf"/>
</dbReference>
<dbReference type="SUPFAM" id="SSF88659">
    <property type="entry name" value="Sigma3 and sigma4 domains of RNA polymerase sigma factors"/>
    <property type="match status" value="1"/>
</dbReference>
<proteinExistence type="inferred from homology"/>
<keyword evidence="2" id="KW-0805">Transcription regulation</keyword>
<comment type="caution">
    <text evidence="8">The sequence shown here is derived from an EMBL/GenBank/DDBJ whole genome shotgun (WGS) entry which is preliminary data.</text>
</comment>
<dbReference type="Pfam" id="PF04542">
    <property type="entry name" value="Sigma70_r2"/>
    <property type="match status" value="1"/>
</dbReference>
<feature type="domain" description="RNA polymerase sigma-70 region 2" evidence="6">
    <location>
        <begin position="32"/>
        <end position="98"/>
    </location>
</feature>
<dbReference type="InterPro" id="IPR013249">
    <property type="entry name" value="RNA_pol_sigma70_r4_t2"/>
</dbReference>
<reference evidence="8 9" key="1">
    <citation type="submission" date="2020-08" db="EMBL/GenBank/DDBJ databases">
        <title>Genome public.</title>
        <authorList>
            <person name="Liu C."/>
            <person name="Sun Q."/>
        </authorList>
    </citation>
    <scope>NUCLEOTIDE SEQUENCE [LARGE SCALE GENOMIC DNA]</scope>
    <source>
        <strain evidence="8 9">New-7</strain>
    </source>
</reference>
<accession>A0ABR7CJ85</accession>
<dbReference type="Pfam" id="PF08281">
    <property type="entry name" value="Sigma70_r4_2"/>
    <property type="match status" value="1"/>
</dbReference>